<evidence type="ECO:0000256" key="1">
    <source>
        <dbReference type="ARBA" id="ARBA00005964"/>
    </source>
</evidence>
<evidence type="ECO:0000256" key="3">
    <source>
        <dbReference type="ARBA" id="ARBA00022801"/>
    </source>
</evidence>
<dbReference type="Gene3D" id="3.40.50.1820">
    <property type="entry name" value="alpha/beta hydrolase"/>
    <property type="match status" value="1"/>
</dbReference>
<keyword evidence="4" id="KW-1015">Disulfide bond</keyword>
<dbReference type="GO" id="GO:0019695">
    <property type="term" value="P:choline metabolic process"/>
    <property type="evidence" value="ECO:0007669"/>
    <property type="project" value="TreeGrafter"/>
</dbReference>
<dbReference type="PANTHER" id="PTHR43918">
    <property type="entry name" value="ACETYLCHOLINESTERASE"/>
    <property type="match status" value="1"/>
</dbReference>
<evidence type="ECO:0000256" key="4">
    <source>
        <dbReference type="ARBA" id="ARBA00023157"/>
    </source>
</evidence>
<dbReference type="PANTHER" id="PTHR43918:SF4">
    <property type="entry name" value="CARBOXYLIC ESTER HYDROLASE"/>
    <property type="match status" value="1"/>
</dbReference>
<proteinExistence type="inferred from homology"/>
<dbReference type="GO" id="GO:0006581">
    <property type="term" value="P:acetylcholine catabolic process"/>
    <property type="evidence" value="ECO:0007669"/>
    <property type="project" value="TreeGrafter"/>
</dbReference>
<dbReference type="InterPro" id="IPR029058">
    <property type="entry name" value="AB_hydrolase_fold"/>
</dbReference>
<keyword evidence="2" id="KW-0719">Serine esterase</keyword>
<evidence type="ECO:0000256" key="2">
    <source>
        <dbReference type="ARBA" id="ARBA00022487"/>
    </source>
</evidence>
<dbReference type="Pfam" id="PF00135">
    <property type="entry name" value="COesterase"/>
    <property type="match status" value="1"/>
</dbReference>
<dbReference type="ESTHER" id="parti-a0a0n5a7b7">
    <property type="family name" value="Cholinesterase-like"/>
</dbReference>
<feature type="domain" description="Carboxylesterase type B" evidence="5">
    <location>
        <begin position="21"/>
        <end position="516"/>
    </location>
</feature>
<sequence length="555" mass="64874">MILLVILLPTLIYGITLKELSIVKTPCGIYHGDVFKSRKLGYMLQFLGIHYGKPPLDHFRFKEAQGLTCTPNKIIMARNLAKACPQRSMIGKKRTGYVDIKKEDISEDCLQLNIWKPPTKKKLPVIVFFHGGEFLEGSGSMTMYNGHVLADKINAIVITVNYRLGALGFTQWWNKILIPGNLGLYDQQKSLKWIYENIEYFNGDKEKITIFGVEAGAASVSAHLFSERSLKYFKRGIIFSGLLANVRHIKESELIEGYTQILVEHLYCKNKLFSKSMDCLRKKSVEDIVRETVRLHGLMTMIYYGSPFSITNDDYLFLQRRLTDNFTSSKGFYTDIDILLGHTANEGASYLYNHFSHYIINHDRITNKDVVHMNEVTYKRIFNELLDQLHLKNKYREKLKRSYDNIKTYEGRLEKFLSDILNDCDLMRFTKKNLKKFKKPPLVVKFSKQSSLREKTPWLGVTTNDVIEYTFGHPFRFSRKYNKTKLNEEKKYSLEVMNLIKEFVYFGKFKKEWEHSTTTHFKERVLGNKFYSENQTKIYEEPILSTSCKAFYQED</sequence>
<name>A0A0N5A7B7_PARTI</name>
<dbReference type="GO" id="GO:0005615">
    <property type="term" value="C:extracellular space"/>
    <property type="evidence" value="ECO:0007669"/>
    <property type="project" value="TreeGrafter"/>
</dbReference>
<dbReference type="PRINTS" id="PR00878">
    <property type="entry name" value="CHOLNESTRASE"/>
</dbReference>
<accession>A0A0N5A7B7</accession>
<dbReference type="STRING" id="131310.A0A0N5A7B7"/>
<keyword evidence="6" id="KW-1185">Reference proteome</keyword>
<evidence type="ECO:0000313" key="6">
    <source>
        <dbReference type="Proteomes" id="UP000038045"/>
    </source>
</evidence>
<dbReference type="AlphaFoldDB" id="A0A0N5A7B7"/>
<dbReference type="InterPro" id="IPR000997">
    <property type="entry name" value="Cholinesterase"/>
</dbReference>
<evidence type="ECO:0000313" key="7">
    <source>
        <dbReference type="WBParaSite" id="PTRK_0001790200.1"/>
    </source>
</evidence>
<keyword evidence="3" id="KW-0378">Hydrolase</keyword>
<protein>
    <submittedName>
        <fullName evidence="7">Acetylcholinesterase</fullName>
    </submittedName>
</protein>
<dbReference type="Proteomes" id="UP000038045">
    <property type="component" value="Unplaced"/>
</dbReference>
<dbReference type="SUPFAM" id="SSF53474">
    <property type="entry name" value="alpha/beta-Hydrolases"/>
    <property type="match status" value="1"/>
</dbReference>
<evidence type="ECO:0000259" key="5">
    <source>
        <dbReference type="Pfam" id="PF00135"/>
    </source>
</evidence>
<reference evidence="7" key="1">
    <citation type="submission" date="2017-02" db="UniProtKB">
        <authorList>
            <consortium name="WormBaseParasite"/>
        </authorList>
    </citation>
    <scope>IDENTIFICATION</scope>
</reference>
<dbReference type="GO" id="GO:0003990">
    <property type="term" value="F:acetylcholinesterase activity"/>
    <property type="evidence" value="ECO:0007669"/>
    <property type="project" value="TreeGrafter"/>
</dbReference>
<dbReference type="GO" id="GO:0005886">
    <property type="term" value="C:plasma membrane"/>
    <property type="evidence" value="ECO:0007669"/>
    <property type="project" value="TreeGrafter"/>
</dbReference>
<comment type="similarity">
    <text evidence="1">Belongs to the type-B carboxylesterase/lipase family.</text>
</comment>
<organism evidence="6 7">
    <name type="scientific">Parastrongyloides trichosuri</name>
    <name type="common">Possum-specific nematode worm</name>
    <dbReference type="NCBI Taxonomy" id="131310"/>
    <lineage>
        <taxon>Eukaryota</taxon>
        <taxon>Metazoa</taxon>
        <taxon>Ecdysozoa</taxon>
        <taxon>Nematoda</taxon>
        <taxon>Chromadorea</taxon>
        <taxon>Rhabditida</taxon>
        <taxon>Tylenchina</taxon>
        <taxon>Panagrolaimomorpha</taxon>
        <taxon>Strongyloidoidea</taxon>
        <taxon>Strongyloididae</taxon>
        <taxon>Parastrongyloides</taxon>
    </lineage>
</organism>
<dbReference type="WBParaSite" id="PTRK_0001790200.1">
    <property type="protein sequence ID" value="PTRK_0001790200.1"/>
    <property type="gene ID" value="PTRK_0001790200"/>
</dbReference>
<dbReference type="InterPro" id="IPR002018">
    <property type="entry name" value="CarbesteraseB"/>
</dbReference>
<dbReference type="InterPro" id="IPR050654">
    <property type="entry name" value="AChE-related_enzymes"/>
</dbReference>